<dbReference type="PROSITE" id="PS00108">
    <property type="entry name" value="PROTEIN_KINASE_ST"/>
    <property type="match status" value="1"/>
</dbReference>
<dbReference type="Pfam" id="PF00069">
    <property type="entry name" value="Pkinase"/>
    <property type="match status" value="1"/>
</dbReference>
<feature type="compositionally biased region" description="Basic and acidic residues" evidence="3">
    <location>
        <begin position="52"/>
        <end position="78"/>
    </location>
</feature>
<dbReference type="InterPro" id="IPR008271">
    <property type="entry name" value="Ser/Thr_kinase_AS"/>
</dbReference>
<feature type="region of interest" description="Disordered" evidence="3">
    <location>
        <begin position="42"/>
        <end position="78"/>
    </location>
</feature>
<dbReference type="GO" id="GO:0004674">
    <property type="term" value="F:protein serine/threonine kinase activity"/>
    <property type="evidence" value="ECO:0007669"/>
    <property type="project" value="TreeGrafter"/>
</dbReference>
<evidence type="ECO:0000256" key="1">
    <source>
        <dbReference type="ARBA" id="ARBA00022741"/>
    </source>
</evidence>
<dbReference type="InterPro" id="IPR011009">
    <property type="entry name" value="Kinase-like_dom_sf"/>
</dbReference>
<dbReference type="PANTHER" id="PTHR24346">
    <property type="entry name" value="MAP/MICROTUBULE AFFINITY-REGULATING KINASE"/>
    <property type="match status" value="1"/>
</dbReference>
<gene>
    <name evidence="5" type="ORF">ECRASSUSDP1_LOCUS20078</name>
</gene>
<dbReference type="GO" id="GO:0005737">
    <property type="term" value="C:cytoplasm"/>
    <property type="evidence" value="ECO:0007669"/>
    <property type="project" value="TreeGrafter"/>
</dbReference>
<feature type="domain" description="Protein kinase" evidence="4">
    <location>
        <begin position="7"/>
        <end position="306"/>
    </location>
</feature>
<organism evidence="5 6">
    <name type="scientific">Euplotes crassus</name>
    <dbReference type="NCBI Taxonomy" id="5936"/>
    <lineage>
        <taxon>Eukaryota</taxon>
        <taxon>Sar</taxon>
        <taxon>Alveolata</taxon>
        <taxon>Ciliophora</taxon>
        <taxon>Intramacronucleata</taxon>
        <taxon>Spirotrichea</taxon>
        <taxon>Hypotrichia</taxon>
        <taxon>Euplotida</taxon>
        <taxon>Euplotidae</taxon>
        <taxon>Moneuplotes</taxon>
    </lineage>
</organism>
<comment type="caution">
    <text evidence="5">The sequence shown here is derived from an EMBL/GenBank/DDBJ whole genome shotgun (WGS) entry which is preliminary data.</text>
</comment>
<sequence length="395" mass="44980">MSTCGDYNLSKTLGAGAQATVRIARRRSTGNFCAAKLLYSEEEQDRSTQGSYKKDENEIRSIEETKEEEKDEESKKENPEIMVLSALNHPNIIRLLDYDLNARYTNRRSQVSRVTMLIFEYATNGSLLDYIALSGRPLPEDIARSYFHDLCEALNYLHSNGVSHRDIKLENILLNKNFELKLADFGFASGVTGNTTRVGTITTAAPEVLMAMPYNGHCADIFSLGVVLFMMVSGHPPFNCANPASDPRYKALYINQSDFFWKTHFKTDVENINRFSDSLQELIVSMLSFRPSHRPSLSEIMNSSWYLAPPSPLLDLPTPEPLLPPSLATDSDYKTHLKELKEGIDRENSRKEEECPDLPFDQEIVDYQIVKRGCREGCRDRKSRLWWLLRGSVRN</sequence>
<evidence type="ECO:0000256" key="2">
    <source>
        <dbReference type="ARBA" id="ARBA00022840"/>
    </source>
</evidence>
<dbReference type="SMART" id="SM00220">
    <property type="entry name" value="S_TKc"/>
    <property type="match status" value="1"/>
</dbReference>
<evidence type="ECO:0000313" key="5">
    <source>
        <dbReference type="EMBL" id="CAI2378679.1"/>
    </source>
</evidence>
<dbReference type="InterPro" id="IPR000719">
    <property type="entry name" value="Prot_kinase_dom"/>
</dbReference>
<name>A0AAD2D2P1_EUPCR</name>
<reference evidence="5" key="1">
    <citation type="submission" date="2023-07" db="EMBL/GenBank/DDBJ databases">
        <authorList>
            <consortium name="AG Swart"/>
            <person name="Singh M."/>
            <person name="Singh A."/>
            <person name="Seah K."/>
            <person name="Emmerich C."/>
        </authorList>
    </citation>
    <scope>NUCLEOTIDE SEQUENCE</scope>
    <source>
        <strain evidence="5">DP1</strain>
    </source>
</reference>
<protein>
    <recommendedName>
        <fullName evidence="4">Protein kinase domain-containing protein</fullName>
    </recommendedName>
</protein>
<dbReference type="GO" id="GO:0035556">
    <property type="term" value="P:intracellular signal transduction"/>
    <property type="evidence" value="ECO:0007669"/>
    <property type="project" value="TreeGrafter"/>
</dbReference>
<keyword evidence="1" id="KW-0547">Nucleotide-binding</keyword>
<dbReference type="Gene3D" id="1.10.510.10">
    <property type="entry name" value="Transferase(Phosphotransferase) domain 1"/>
    <property type="match status" value="1"/>
</dbReference>
<dbReference type="EMBL" id="CAMPGE010020435">
    <property type="protein sequence ID" value="CAI2378679.1"/>
    <property type="molecule type" value="Genomic_DNA"/>
</dbReference>
<dbReference type="SUPFAM" id="SSF56112">
    <property type="entry name" value="Protein kinase-like (PK-like)"/>
    <property type="match status" value="1"/>
</dbReference>
<accession>A0AAD2D2P1</accession>
<dbReference type="AlphaFoldDB" id="A0AAD2D2P1"/>
<dbReference type="PROSITE" id="PS50011">
    <property type="entry name" value="PROTEIN_KINASE_DOM"/>
    <property type="match status" value="1"/>
</dbReference>
<dbReference type="PANTHER" id="PTHR24346:SF30">
    <property type="entry name" value="MATERNAL EMBRYONIC LEUCINE ZIPPER KINASE"/>
    <property type="match status" value="1"/>
</dbReference>
<dbReference type="GO" id="GO:0005524">
    <property type="term" value="F:ATP binding"/>
    <property type="evidence" value="ECO:0007669"/>
    <property type="project" value="UniProtKB-KW"/>
</dbReference>
<evidence type="ECO:0000256" key="3">
    <source>
        <dbReference type="SAM" id="MobiDB-lite"/>
    </source>
</evidence>
<keyword evidence="2" id="KW-0067">ATP-binding</keyword>
<proteinExistence type="predicted"/>
<keyword evidence="6" id="KW-1185">Reference proteome</keyword>
<evidence type="ECO:0000313" key="6">
    <source>
        <dbReference type="Proteomes" id="UP001295684"/>
    </source>
</evidence>
<evidence type="ECO:0000259" key="4">
    <source>
        <dbReference type="PROSITE" id="PS50011"/>
    </source>
</evidence>
<dbReference type="Proteomes" id="UP001295684">
    <property type="component" value="Unassembled WGS sequence"/>
</dbReference>